<proteinExistence type="predicted"/>
<feature type="compositionally biased region" description="Basic and acidic residues" evidence="1">
    <location>
        <begin position="62"/>
        <end position="83"/>
    </location>
</feature>
<feature type="region of interest" description="Disordered" evidence="1">
    <location>
        <begin position="1"/>
        <end position="119"/>
    </location>
</feature>
<gene>
    <name evidence="2" type="ORF">EMPS_04174</name>
</gene>
<feature type="region of interest" description="Disordered" evidence="1">
    <location>
        <begin position="293"/>
        <end position="343"/>
    </location>
</feature>
<feature type="region of interest" description="Disordered" evidence="1">
    <location>
        <begin position="134"/>
        <end position="195"/>
    </location>
</feature>
<feature type="region of interest" description="Disordered" evidence="1">
    <location>
        <begin position="942"/>
        <end position="975"/>
    </location>
</feature>
<dbReference type="PANTHER" id="PTHR35140:SF1">
    <property type="entry name" value="MITOTIC CHECK POINT PROTEIN BFA1"/>
    <property type="match status" value="1"/>
</dbReference>
<dbReference type="GO" id="GO:0001100">
    <property type="term" value="P:negative regulation of exit from mitosis"/>
    <property type="evidence" value="ECO:0007669"/>
    <property type="project" value="InterPro"/>
</dbReference>
<organism evidence="2 3">
    <name type="scientific">Entomortierella parvispora</name>
    <dbReference type="NCBI Taxonomy" id="205924"/>
    <lineage>
        <taxon>Eukaryota</taxon>
        <taxon>Fungi</taxon>
        <taxon>Fungi incertae sedis</taxon>
        <taxon>Mucoromycota</taxon>
        <taxon>Mortierellomycotina</taxon>
        <taxon>Mortierellomycetes</taxon>
        <taxon>Mortierellales</taxon>
        <taxon>Mortierellaceae</taxon>
        <taxon>Entomortierella</taxon>
    </lineage>
</organism>
<dbReference type="OrthoDB" id="19159at2759"/>
<feature type="compositionally biased region" description="Polar residues" evidence="1">
    <location>
        <begin position="770"/>
        <end position="795"/>
    </location>
</feature>
<feature type="compositionally biased region" description="Acidic residues" evidence="1">
    <location>
        <begin position="1192"/>
        <end position="1202"/>
    </location>
</feature>
<dbReference type="GO" id="GO:0044732">
    <property type="term" value="C:mitotic spindle pole body"/>
    <property type="evidence" value="ECO:0007669"/>
    <property type="project" value="TreeGrafter"/>
</dbReference>
<feature type="compositionally biased region" description="Acidic residues" evidence="1">
    <location>
        <begin position="84"/>
        <end position="98"/>
    </location>
</feature>
<feature type="region of interest" description="Disordered" evidence="1">
    <location>
        <begin position="249"/>
        <end position="269"/>
    </location>
</feature>
<keyword evidence="3" id="KW-1185">Reference proteome</keyword>
<dbReference type="Proteomes" id="UP000827284">
    <property type="component" value="Unassembled WGS sequence"/>
</dbReference>
<dbReference type="GO" id="GO:1990334">
    <property type="term" value="C:Bfa1-Bub2 complex"/>
    <property type="evidence" value="ECO:0007669"/>
    <property type="project" value="InterPro"/>
</dbReference>
<feature type="region of interest" description="Disordered" evidence="1">
    <location>
        <begin position="1170"/>
        <end position="1205"/>
    </location>
</feature>
<evidence type="ECO:0000313" key="3">
    <source>
        <dbReference type="Proteomes" id="UP000827284"/>
    </source>
</evidence>
<feature type="compositionally biased region" description="Polar residues" evidence="1">
    <location>
        <begin position="843"/>
        <end position="863"/>
    </location>
</feature>
<feature type="compositionally biased region" description="Polar residues" evidence="1">
    <location>
        <begin position="879"/>
        <end position="888"/>
    </location>
</feature>
<comment type="caution">
    <text evidence="2">The sequence shown here is derived from an EMBL/GenBank/DDBJ whole genome shotgun (WGS) entry which is preliminary data.</text>
</comment>
<reference evidence="2" key="1">
    <citation type="submission" date="2021-11" db="EMBL/GenBank/DDBJ databases">
        <authorList>
            <person name="Herlambang A."/>
            <person name="Guo Y."/>
            <person name="Takashima Y."/>
            <person name="Nishizawa T."/>
        </authorList>
    </citation>
    <scope>NUCLEOTIDE SEQUENCE</scope>
    <source>
        <strain evidence="2">E1425</strain>
    </source>
</reference>
<evidence type="ECO:0000313" key="2">
    <source>
        <dbReference type="EMBL" id="GJJ71817.1"/>
    </source>
</evidence>
<feature type="region of interest" description="Disordered" evidence="1">
    <location>
        <begin position="1476"/>
        <end position="1502"/>
    </location>
</feature>
<feature type="region of interest" description="Disordered" evidence="1">
    <location>
        <begin position="843"/>
        <end position="904"/>
    </location>
</feature>
<feature type="compositionally biased region" description="Low complexity" evidence="1">
    <location>
        <begin position="546"/>
        <end position="555"/>
    </location>
</feature>
<name>A0A9P3H870_9FUNG</name>
<dbReference type="GO" id="GO:0005096">
    <property type="term" value="F:GTPase activator activity"/>
    <property type="evidence" value="ECO:0007669"/>
    <property type="project" value="InterPro"/>
</dbReference>
<dbReference type="PANTHER" id="PTHR35140">
    <property type="entry name" value="MITOTIC CHECK POINT PROTEIN BFA1"/>
    <property type="match status" value="1"/>
</dbReference>
<feature type="compositionally biased region" description="Polar residues" evidence="1">
    <location>
        <begin position="717"/>
        <end position="761"/>
    </location>
</feature>
<feature type="region of interest" description="Disordered" evidence="1">
    <location>
        <begin position="660"/>
        <end position="807"/>
    </location>
</feature>
<reference evidence="2" key="2">
    <citation type="journal article" date="2022" name="Microbiol. Resour. Announc.">
        <title>Whole-Genome Sequence of Entomortierella parvispora E1425, a Mucoromycotan Fungus Associated with Burkholderiaceae-Related Endosymbiotic Bacteria.</title>
        <authorList>
            <person name="Herlambang A."/>
            <person name="Guo Y."/>
            <person name="Takashima Y."/>
            <person name="Narisawa K."/>
            <person name="Ohta H."/>
            <person name="Nishizawa T."/>
        </authorList>
    </citation>
    <scope>NUCLEOTIDE SEQUENCE</scope>
    <source>
        <strain evidence="2">E1425</strain>
    </source>
</reference>
<feature type="compositionally biased region" description="Low complexity" evidence="1">
    <location>
        <begin position="298"/>
        <end position="329"/>
    </location>
</feature>
<accession>A0A9P3H870</accession>
<feature type="compositionally biased region" description="Low complexity" evidence="1">
    <location>
        <begin position="1"/>
        <end position="48"/>
    </location>
</feature>
<sequence length="1670" mass="182325">MTTRLLSTSGGGSNSNSNRSGTSADSLLSRPTYSPSLTPSTAAASSPSIMKTGAKARLSNSQDEHERENWSKRPPRADRHGDGDGNEEEFIDQNDDNNDNQAANSDHGSPAIDSWDDAFDLGPARSLRHLLGQLHRQCASSTSSLSSTSEPESSLSTSSSSSPHASLPVPTASAAQTTTTTTTEPILSTKEASPVPSALFPHRVRSTGRKAPMKINQQQRTVPATSSTFPHIDPPAAQVRLGKVTPTLNHSLPPIPPTITPTADPTSLTRPTGEDILRLTGPTNTQLLQPQLPSLNEASPCSSAASSPRAITASVTAPSTTTVTSTGSPTHKDGDKNDEDNPTLSQKAMTTITQEMMLSNLPAYSGIITRMNPFTRVAAWVDDLDDLQVPEEDLRFSHVRSALAKSSSVPDTLGSIENWDTESEGSGYAGESHCTEVQQLQRHLPSTAPFGSLEGLEGLKYRTDKKAGRTSTLPGSYTIETLDDDFEFADDFGSLQLNMQSRQYRRASSGAEGLGLSRKQSSLLQWQDSGSDIDDLDFGTPLDNHSQTSSTSSRDSSTEDENLLDGIIFPEEMGTLKLVTTHPYRPDMEPSIFGKESHIHDELDDFWDGLDVDDPGVFRRQGRNKNLVERVQIMGRERSGSRVHRQVVPLKDFVAQPSRIPRLCRSPGDGSRPITPAQSLSRKHSTHIDIPLRNVSSKSSLPRPNRTSIPRRESVRTAITTSASDEAVSSRNTSPLPTPLVSRSSTPTVLQLSPSRRNSLLGNKDDFPSFKSSSLAMRTVSFTEPTETSSSQNNPDGVKLPSPPRGAKSFASLRTLVKKLDLGRPRLPSRGLIPVFETLNTRAEPGSSTELSLTPEVEQNSDSKPLPARPTSSRSSSSTDWGSLVDSTENSKESRPSSRVGIPLGNISEISTADLEDAHSTAPSIDKLPRLFFLKRSPKNSMFSDGSELERFDNLPVPSDSRAPQTTAQDNRRQSMDRVAAWLRKPQSIPNFKETIAPVVEQQGPPPGSSIVRKSKSIRKSLFDIFGQNSEQSKEKRKKQKAVVGPKLIRNLSELKARQVAGMVYNPNGKMWDGNDDALDHFEEEDEEVGAVTRKDQSIFENSGLSPAHSNFGFTPFPNTNRPALITNLSQNSKQRTQVAGKMVFDPARMCWVINPEYLARRRHKHNTPLNEAWGDEPDVFAGLTDDSDRSEVEEDNNEVDEEGRAAVSEHVPLEEELQEQCDREGEAMAGSSLSKAKGQRLVGRPSIQRYSSHDLLSEEERLGPWAEIARPPSSLVNDTAESRPGSMGLHSIVSKSSRKSLSGIHGGSMVPIGGGGYSSRGEFEVGVEFDVTTSFLEQCIATEAQHRMDAGKFFALPYGPIDSTGELSKAAVAECTHADVAASSSLLSRMTLKKKRSSLKQLMKAGMVQANPAASAPLTPSAEAPSATSWFPWNGKSKSMREQTHAPASNVPPRNDHDKAEVLTTTTTSLLETEMNGCGTKSKSKAAKRRQSKHSSMGASTLLNLSWQRPASTESWTPAHMTVASRGKKGLFHRGRPAVRKESPWGPPHPKGDSLSYSAANLALSHREKFATYSALSFSHERRRRIGDFTFEPLKNLDYIDSVRSRTTGKWNACKNTLLDLDHLDHLEEEEIERGYRIMSTAYGRPPQRPRLDLLFELELHSGPRFRSK</sequence>
<dbReference type="EMBL" id="BQFW01000006">
    <property type="protein sequence ID" value="GJJ71817.1"/>
    <property type="molecule type" value="Genomic_DNA"/>
</dbReference>
<feature type="region of interest" description="Disordered" evidence="1">
    <location>
        <begin position="1415"/>
        <end position="1459"/>
    </location>
</feature>
<feature type="region of interest" description="Disordered" evidence="1">
    <location>
        <begin position="534"/>
        <end position="561"/>
    </location>
</feature>
<evidence type="ECO:0000256" key="1">
    <source>
        <dbReference type="SAM" id="MobiDB-lite"/>
    </source>
</evidence>
<feature type="compositionally biased region" description="Low complexity" evidence="1">
    <location>
        <begin position="140"/>
        <end position="163"/>
    </location>
</feature>
<dbReference type="InterPro" id="IPR034586">
    <property type="entry name" value="Bfa1/Byr4"/>
</dbReference>
<feature type="compositionally biased region" description="Polar residues" evidence="1">
    <location>
        <begin position="694"/>
        <end position="708"/>
    </location>
</feature>
<protein>
    <submittedName>
        <fullName evidence="2">Uncharacterized protein</fullName>
    </submittedName>
</protein>
<feature type="compositionally biased region" description="Basic residues" evidence="1">
    <location>
        <begin position="1483"/>
        <end position="1494"/>
    </location>
</feature>